<protein>
    <recommendedName>
        <fullName evidence="6">Helicase C-terminal domain-containing protein</fullName>
    </recommendedName>
</protein>
<feature type="compositionally biased region" description="Low complexity" evidence="2">
    <location>
        <begin position="386"/>
        <end position="396"/>
    </location>
</feature>
<organism evidence="5">
    <name type="scientific">Emiliania huxleyi</name>
    <name type="common">Coccolithophore</name>
    <name type="synonym">Pontosphaera huxleyi</name>
    <dbReference type="NCBI Taxonomy" id="2903"/>
    <lineage>
        <taxon>Eukaryota</taxon>
        <taxon>Haptista</taxon>
        <taxon>Haptophyta</taxon>
        <taxon>Prymnesiophyceae</taxon>
        <taxon>Isochrysidales</taxon>
        <taxon>Noelaerhabdaceae</taxon>
        <taxon>Emiliania</taxon>
    </lineage>
</organism>
<dbReference type="InterPro" id="IPR049730">
    <property type="entry name" value="SNF2/RAD54-like_C"/>
</dbReference>
<feature type="compositionally biased region" description="Low complexity" evidence="2">
    <location>
        <begin position="329"/>
        <end position="343"/>
    </location>
</feature>
<evidence type="ECO:0000259" key="4">
    <source>
        <dbReference type="Pfam" id="PF10283"/>
    </source>
</evidence>
<name>A0A6V2SZV4_EMIHU</name>
<feature type="compositionally biased region" description="Gly residues" evidence="2">
    <location>
        <begin position="344"/>
        <end position="358"/>
    </location>
</feature>
<sequence length="497" mass="52612">MYAVCAGSPLDSEKEWLEKGVKGTVSTRTAALYRETQHRVTEEVLKLPPMHRVVRHFHIRLRPADASEYMGEWEVMRRLRVQMNADARGRGALLIALLAKLQKLRQLIVSPRLYAEGASNARGDAASAIAAGGSGFLDALASLVAEIAPRHPRFVIVAESVGILQICVALVRAAVPLEWHGTYDGSLSGQRRDALVKAFLGCKSGVLGLSLKAGGVGLNLVPGVTAMVMLSQSFSPADTRQVEKRIHRCGQTSEVSIYHLLARGSPDWALTKVHEDKLALEAGVVNDDWSGVSADKCWRQAGRIADLCAAVDPATGNLIESSEPPPPRQGGAAKADAAGAAGSSSGGGGSDSRGGGGAAAAAAAQQQQARVRVPAVAPPPAPPARVVPSRFFPVAVDDGDDDDDDALVGLPPPQQQPPQAQPTPFAPPFAAAKPPCRFGASCYQTNPVHLAQYSHPARQQPLPPCKYGARCYQTNPAHLARYSHPPRSKRDEPEGGF</sequence>
<keyword evidence="1" id="KW-0378">Hydrolase</keyword>
<feature type="domain" description="PBZ-type" evidence="4">
    <location>
        <begin position="433"/>
        <end position="457"/>
    </location>
</feature>
<evidence type="ECO:0000256" key="1">
    <source>
        <dbReference type="ARBA" id="ARBA00022801"/>
    </source>
</evidence>
<dbReference type="PANTHER" id="PTHR45629">
    <property type="entry name" value="SNF2/RAD54 FAMILY MEMBER"/>
    <property type="match status" value="1"/>
</dbReference>
<dbReference type="GO" id="GO:0007131">
    <property type="term" value="P:reciprocal meiotic recombination"/>
    <property type="evidence" value="ECO:0007669"/>
    <property type="project" value="TreeGrafter"/>
</dbReference>
<dbReference type="GO" id="GO:0005634">
    <property type="term" value="C:nucleus"/>
    <property type="evidence" value="ECO:0007669"/>
    <property type="project" value="TreeGrafter"/>
</dbReference>
<dbReference type="AlphaFoldDB" id="A0A6V2SZV4"/>
<dbReference type="InterPro" id="IPR027417">
    <property type="entry name" value="P-loop_NTPase"/>
</dbReference>
<evidence type="ECO:0000313" key="5">
    <source>
        <dbReference type="EMBL" id="CAE0565730.1"/>
    </source>
</evidence>
<feature type="compositionally biased region" description="Pro residues" evidence="2">
    <location>
        <begin position="410"/>
        <end position="423"/>
    </location>
</feature>
<gene>
    <name evidence="5" type="ORF">EHUX00137_LOCUS27385</name>
</gene>
<dbReference type="InterPro" id="IPR050496">
    <property type="entry name" value="SNF2_RAD54_helicase_repair"/>
</dbReference>
<feature type="compositionally biased region" description="Acidic residues" evidence="2">
    <location>
        <begin position="397"/>
        <end position="406"/>
    </location>
</feature>
<dbReference type="CDD" id="cd18793">
    <property type="entry name" value="SF2_C_SNF"/>
    <property type="match status" value="1"/>
</dbReference>
<proteinExistence type="predicted"/>
<accession>A0A6V2SZV4</accession>
<dbReference type="SUPFAM" id="SSF52540">
    <property type="entry name" value="P-loop containing nucleoside triphosphate hydrolases"/>
    <property type="match status" value="1"/>
</dbReference>
<feature type="region of interest" description="Disordered" evidence="2">
    <location>
        <begin position="478"/>
        <end position="497"/>
    </location>
</feature>
<feature type="domain" description="PBZ-type" evidence="4">
    <location>
        <begin position="463"/>
        <end position="486"/>
    </location>
</feature>
<dbReference type="InterPro" id="IPR001650">
    <property type="entry name" value="Helicase_C-like"/>
</dbReference>
<reference evidence="5" key="1">
    <citation type="submission" date="2021-01" db="EMBL/GenBank/DDBJ databases">
        <authorList>
            <person name="Corre E."/>
            <person name="Pelletier E."/>
            <person name="Niang G."/>
            <person name="Scheremetjew M."/>
            <person name="Finn R."/>
            <person name="Kale V."/>
            <person name="Holt S."/>
            <person name="Cochrane G."/>
            <person name="Meng A."/>
            <person name="Brown T."/>
            <person name="Cohen L."/>
        </authorList>
    </citation>
    <scope>NUCLEOTIDE SEQUENCE</scope>
    <source>
        <strain evidence="5">379</strain>
    </source>
</reference>
<dbReference type="EMBL" id="HBIR01035126">
    <property type="protein sequence ID" value="CAE0565730.1"/>
    <property type="molecule type" value="Transcribed_RNA"/>
</dbReference>
<feature type="domain" description="Helicase C-terminal" evidence="3">
    <location>
        <begin position="181"/>
        <end position="250"/>
    </location>
</feature>
<feature type="compositionally biased region" description="Pro residues" evidence="2">
    <location>
        <begin position="376"/>
        <end position="385"/>
    </location>
</feature>
<feature type="compositionally biased region" description="Low complexity" evidence="2">
    <location>
        <begin position="359"/>
        <end position="375"/>
    </location>
</feature>
<feature type="region of interest" description="Disordered" evidence="2">
    <location>
        <begin position="316"/>
        <end position="423"/>
    </location>
</feature>
<dbReference type="GO" id="GO:0015616">
    <property type="term" value="F:DNA translocase activity"/>
    <property type="evidence" value="ECO:0007669"/>
    <property type="project" value="TreeGrafter"/>
</dbReference>
<evidence type="ECO:0000256" key="2">
    <source>
        <dbReference type="SAM" id="MobiDB-lite"/>
    </source>
</evidence>
<dbReference type="PANTHER" id="PTHR45629:SF7">
    <property type="entry name" value="DNA EXCISION REPAIR PROTEIN ERCC-6-RELATED"/>
    <property type="match status" value="1"/>
</dbReference>
<dbReference type="Gene3D" id="3.40.50.300">
    <property type="entry name" value="P-loop containing nucleotide triphosphate hydrolases"/>
    <property type="match status" value="1"/>
</dbReference>
<evidence type="ECO:0008006" key="6">
    <source>
        <dbReference type="Google" id="ProtNLM"/>
    </source>
</evidence>
<dbReference type="GO" id="GO:0000724">
    <property type="term" value="P:double-strand break repair via homologous recombination"/>
    <property type="evidence" value="ECO:0007669"/>
    <property type="project" value="TreeGrafter"/>
</dbReference>
<evidence type="ECO:0000259" key="3">
    <source>
        <dbReference type="Pfam" id="PF00271"/>
    </source>
</evidence>
<dbReference type="Pfam" id="PF10283">
    <property type="entry name" value="zf-CCHH"/>
    <property type="match status" value="2"/>
</dbReference>
<dbReference type="InterPro" id="IPR019406">
    <property type="entry name" value="APLF_PBZ"/>
</dbReference>
<dbReference type="GO" id="GO:0016787">
    <property type="term" value="F:hydrolase activity"/>
    <property type="evidence" value="ECO:0007669"/>
    <property type="project" value="UniProtKB-KW"/>
</dbReference>
<feature type="compositionally biased region" description="Basic and acidic residues" evidence="2">
    <location>
        <begin position="488"/>
        <end position="497"/>
    </location>
</feature>
<dbReference type="Pfam" id="PF00271">
    <property type="entry name" value="Helicase_C"/>
    <property type="match status" value="1"/>
</dbReference>